<dbReference type="GO" id="GO:0004842">
    <property type="term" value="F:ubiquitin-protein transferase activity"/>
    <property type="evidence" value="ECO:0007669"/>
    <property type="project" value="TreeGrafter"/>
</dbReference>
<dbReference type="FunFam" id="3.30.40.10:FF:000239">
    <property type="entry name" value="probable BOI-related E3 ubiquitin-protein ligase 2"/>
    <property type="match status" value="1"/>
</dbReference>
<evidence type="ECO:0000256" key="1">
    <source>
        <dbReference type="ARBA" id="ARBA00022723"/>
    </source>
</evidence>
<dbReference type="CDD" id="cd16649">
    <property type="entry name" value="mRING-HC-C3HC5_CGRF1-like"/>
    <property type="match status" value="1"/>
</dbReference>
<evidence type="ECO:0000256" key="6">
    <source>
        <dbReference type="SAM" id="MobiDB-lite"/>
    </source>
</evidence>
<dbReference type="Pfam" id="PF13920">
    <property type="entry name" value="zf-C3HC4_3"/>
    <property type="match status" value="1"/>
</dbReference>
<dbReference type="GO" id="GO:0008270">
    <property type="term" value="F:zinc ion binding"/>
    <property type="evidence" value="ECO:0007669"/>
    <property type="project" value="UniProtKB-KW"/>
</dbReference>
<dbReference type="PROSITE" id="PS50089">
    <property type="entry name" value="ZF_RING_2"/>
    <property type="match status" value="1"/>
</dbReference>
<dbReference type="AlphaFoldDB" id="A0A9W7M4R0"/>
<keyword evidence="5" id="KW-0175">Coiled coil</keyword>
<evidence type="ECO:0000256" key="4">
    <source>
        <dbReference type="PROSITE-ProRule" id="PRU00175"/>
    </source>
</evidence>
<protein>
    <recommendedName>
        <fullName evidence="7">RING-type domain-containing protein</fullName>
    </recommendedName>
</protein>
<dbReference type="InterPro" id="IPR013083">
    <property type="entry name" value="Znf_RING/FYVE/PHD"/>
</dbReference>
<proteinExistence type="predicted"/>
<dbReference type="Proteomes" id="UP001165190">
    <property type="component" value="Unassembled WGS sequence"/>
</dbReference>
<dbReference type="PANTHER" id="PTHR42647">
    <property type="entry name" value="SBP (S-RIBONUCLEASE BINDING PROTEIN) FAMILY PROTEIN"/>
    <property type="match status" value="1"/>
</dbReference>
<sequence>MLGGNDNNPMHPICMDENRRLRYQTNASNQLQLFGSSDPFFTLSLPAVCTIDAVNYFGNEHLTPRETEDILRQQKLQISLNYNVRKEEADRSTSIPNPHAVSTGLRLSYDDDERNSSVTSASGSMTQGTSMILSLGDNVTTELDLQKEEFDQYIKMQQEHLTKGIRDLTKRHTASFLAAVEKGVDKKLREKDVELETVNRKNRELFERIKQVTMEAQSWHYRAKYNESVVNALQTNLEQVVSQSQGAEQLGKEGFGDSEVDDAASYVDPNNFLSIPVAGGAKCVSGNHRGMICRACKGKEVSILLMPCRHLCLCKECDVLIRVCPVCQVMKTAGVQVYLS</sequence>
<evidence type="ECO:0000256" key="5">
    <source>
        <dbReference type="SAM" id="Coils"/>
    </source>
</evidence>
<evidence type="ECO:0000256" key="3">
    <source>
        <dbReference type="ARBA" id="ARBA00022833"/>
    </source>
</evidence>
<keyword evidence="2 4" id="KW-0863">Zinc-finger</keyword>
<accession>A0A9W7M4R0</accession>
<feature type="domain" description="RING-type" evidence="7">
    <location>
        <begin position="293"/>
        <end position="328"/>
    </location>
</feature>
<dbReference type="PANTHER" id="PTHR42647:SF9">
    <property type="entry name" value="S-RIBONUCLEASE BINDING PROTEIN SBP1-RELATED"/>
    <property type="match status" value="1"/>
</dbReference>
<dbReference type="EMBL" id="BSYR01000022">
    <property type="protein sequence ID" value="GMI87769.1"/>
    <property type="molecule type" value="Genomic_DNA"/>
</dbReference>
<keyword evidence="9" id="KW-1185">Reference proteome</keyword>
<evidence type="ECO:0000313" key="8">
    <source>
        <dbReference type="EMBL" id="GMI87769.1"/>
    </source>
</evidence>
<keyword evidence="1" id="KW-0479">Metal-binding</keyword>
<evidence type="ECO:0000256" key="2">
    <source>
        <dbReference type="ARBA" id="ARBA00022771"/>
    </source>
</evidence>
<evidence type="ECO:0000313" key="9">
    <source>
        <dbReference type="Proteomes" id="UP001165190"/>
    </source>
</evidence>
<dbReference type="PIRSF" id="PIRSF036836">
    <property type="entry name" value="RNase_bind_SBP1"/>
    <property type="match status" value="1"/>
</dbReference>
<evidence type="ECO:0000259" key="7">
    <source>
        <dbReference type="PROSITE" id="PS50089"/>
    </source>
</evidence>
<name>A0A9W7M4R0_HIBTR</name>
<feature type="region of interest" description="Disordered" evidence="6">
    <location>
        <begin position="87"/>
        <end position="124"/>
    </location>
</feature>
<reference evidence="8" key="1">
    <citation type="submission" date="2023-05" db="EMBL/GenBank/DDBJ databases">
        <title>Genome and transcriptome analyses reveal genes involved in the formation of fine ridges on petal epidermal cells in Hibiscus trionum.</title>
        <authorList>
            <person name="Koshimizu S."/>
            <person name="Masuda S."/>
            <person name="Ishii T."/>
            <person name="Shirasu K."/>
            <person name="Hoshino A."/>
            <person name="Arita M."/>
        </authorList>
    </citation>
    <scope>NUCLEOTIDE SEQUENCE</scope>
    <source>
        <strain evidence="8">Hamamatsu line</strain>
    </source>
</reference>
<dbReference type="Gene3D" id="3.30.40.10">
    <property type="entry name" value="Zinc/RING finger domain, C3HC4 (zinc finger)"/>
    <property type="match status" value="1"/>
</dbReference>
<dbReference type="InterPro" id="IPR001841">
    <property type="entry name" value="Znf_RING"/>
</dbReference>
<comment type="caution">
    <text evidence="8">The sequence shown here is derived from an EMBL/GenBank/DDBJ whole genome shotgun (WGS) entry which is preliminary data.</text>
</comment>
<dbReference type="OrthoDB" id="1711136at2759"/>
<keyword evidence="3" id="KW-0862">Zinc</keyword>
<feature type="coiled-coil region" evidence="5">
    <location>
        <begin position="188"/>
        <end position="215"/>
    </location>
</feature>
<organism evidence="8 9">
    <name type="scientific">Hibiscus trionum</name>
    <name type="common">Flower of an hour</name>
    <dbReference type="NCBI Taxonomy" id="183268"/>
    <lineage>
        <taxon>Eukaryota</taxon>
        <taxon>Viridiplantae</taxon>
        <taxon>Streptophyta</taxon>
        <taxon>Embryophyta</taxon>
        <taxon>Tracheophyta</taxon>
        <taxon>Spermatophyta</taxon>
        <taxon>Magnoliopsida</taxon>
        <taxon>eudicotyledons</taxon>
        <taxon>Gunneridae</taxon>
        <taxon>Pentapetalae</taxon>
        <taxon>rosids</taxon>
        <taxon>malvids</taxon>
        <taxon>Malvales</taxon>
        <taxon>Malvaceae</taxon>
        <taxon>Malvoideae</taxon>
        <taxon>Hibiscus</taxon>
    </lineage>
</organism>
<gene>
    <name evidence="8" type="ORF">HRI_002446200</name>
</gene>